<dbReference type="CDD" id="cd02440">
    <property type="entry name" value="AdoMet_MTases"/>
    <property type="match status" value="1"/>
</dbReference>
<dbReference type="RefSeq" id="WP_301189132.1">
    <property type="nucleotide sequence ID" value="NZ_JAPDPJ010000004.1"/>
</dbReference>
<name>A0AAE3M2I5_9BACT</name>
<evidence type="ECO:0000256" key="1">
    <source>
        <dbReference type="ARBA" id="ARBA00004651"/>
    </source>
</evidence>
<dbReference type="InterPro" id="IPR050545">
    <property type="entry name" value="Mycobact_MmpL"/>
</dbReference>
<evidence type="ECO:0000256" key="4">
    <source>
        <dbReference type="ARBA" id="ARBA00022989"/>
    </source>
</evidence>
<evidence type="ECO:0000256" key="6">
    <source>
        <dbReference type="SAM" id="Phobius"/>
    </source>
</evidence>
<dbReference type="SUPFAM" id="SSF69593">
    <property type="entry name" value="Glycerol-3-phosphate (1)-acyltransferase"/>
    <property type="match status" value="1"/>
</dbReference>
<dbReference type="InterPro" id="IPR029063">
    <property type="entry name" value="SAM-dependent_MTases_sf"/>
</dbReference>
<dbReference type="GO" id="GO:0005886">
    <property type="term" value="C:plasma membrane"/>
    <property type="evidence" value="ECO:0007669"/>
    <property type="project" value="UniProtKB-SubCell"/>
</dbReference>
<feature type="transmembrane region" description="Helical" evidence="6">
    <location>
        <begin position="18"/>
        <end position="35"/>
    </location>
</feature>
<dbReference type="Proteomes" id="UP001209229">
    <property type="component" value="Unassembled WGS sequence"/>
</dbReference>
<dbReference type="SMART" id="SM00563">
    <property type="entry name" value="PlsC"/>
    <property type="match status" value="1"/>
</dbReference>
<keyword evidence="8" id="KW-0808">Transferase</keyword>
<reference evidence="8" key="1">
    <citation type="submission" date="2022-10" db="EMBL/GenBank/DDBJ databases">
        <authorList>
            <person name="Yu W.X."/>
        </authorList>
    </citation>
    <scope>NUCLEOTIDE SEQUENCE</scope>
    <source>
        <strain evidence="8">AAT</strain>
    </source>
</reference>
<gene>
    <name evidence="8" type="ORF">OM075_03740</name>
</gene>
<dbReference type="PANTHER" id="PTHR33406">
    <property type="entry name" value="MEMBRANE PROTEIN MJ1562-RELATED"/>
    <property type="match status" value="1"/>
</dbReference>
<dbReference type="InterPro" id="IPR004869">
    <property type="entry name" value="MMPL_dom"/>
</dbReference>
<feature type="transmembrane region" description="Helical" evidence="6">
    <location>
        <begin position="815"/>
        <end position="845"/>
    </location>
</feature>
<comment type="caution">
    <text evidence="8">The sequence shown here is derived from an EMBL/GenBank/DDBJ whole genome shotgun (WGS) entry which is preliminary data.</text>
</comment>
<dbReference type="EMBL" id="JAPDPJ010000004">
    <property type="protein sequence ID" value="MCW3785560.1"/>
    <property type="molecule type" value="Genomic_DNA"/>
</dbReference>
<comment type="subcellular location">
    <subcellularLocation>
        <location evidence="1">Cell membrane</location>
        <topology evidence="1">Multi-pass membrane protein</topology>
    </subcellularLocation>
</comment>
<keyword evidence="3 6" id="KW-0812">Transmembrane</keyword>
<keyword evidence="9" id="KW-1185">Reference proteome</keyword>
<feature type="transmembrane region" description="Helical" evidence="6">
    <location>
        <begin position="777"/>
        <end position="803"/>
    </location>
</feature>
<dbReference type="PANTHER" id="PTHR33406:SF13">
    <property type="entry name" value="MEMBRANE PROTEIN YDFJ"/>
    <property type="match status" value="1"/>
</dbReference>
<dbReference type="SUPFAM" id="SSF82866">
    <property type="entry name" value="Multidrug efflux transporter AcrB transmembrane domain"/>
    <property type="match status" value="2"/>
</dbReference>
<evidence type="ECO:0000256" key="3">
    <source>
        <dbReference type="ARBA" id="ARBA00022692"/>
    </source>
</evidence>
<evidence type="ECO:0000259" key="7">
    <source>
        <dbReference type="SMART" id="SM00563"/>
    </source>
</evidence>
<feature type="transmembrane region" description="Helical" evidence="6">
    <location>
        <begin position="293"/>
        <end position="314"/>
    </location>
</feature>
<feature type="transmembrane region" description="Helical" evidence="6">
    <location>
        <begin position="750"/>
        <end position="771"/>
    </location>
</feature>
<evidence type="ECO:0000313" key="9">
    <source>
        <dbReference type="Proteomes" id="UP001209229"/>
    </source>
</evidence>
<feature type="transmembrane region" description="Helical" evidence="6">
    <location>
        <begin position="684"/>
        <end position="704"/>
    </location>
</feature>
<feature type="transmembrane region" description="Helical" evidence="6">
    <location>
        <begin position="661"/>
        <end position="677"/>
    </location>
</feature>
<dbReference type="CDD" id="cd07989">
    <property type="entry name" value="LPLAT_AGPAT-like"/>
    <property type="match status" value="1"/>
</dbReference>
<dbReference type="InterPro" id="IPR002123">
    <property type="entry name" value="Plipid/glycerol_acylTrfase"/>
</dbReference>
<dbReference type="SUPFAM" id="SSF53335">
    <property type="entry name" value="S-adenosyl-L-methionine-dependent methyltransferases"/>
    <property type="match status" value="1"/>
</dbReference>
<keyword evidence="4 6" id="KW-1133">Transmembrane helix</keyword>
<dbReference type="GO" id="GO:0016746">
    <property type="term" value="F:acyltransferase activity"/>
    <property type="evidence" value="ECO:0007669"/>
    <property type="project" value="UniProtKB-KW"/>
</dbReference>
<feature type="transmembrane region" description="Helical" evidence="6">
    <location>
        <begin position="267"/>
        <end position="286"/>
    </location>
</feature>
<feature type="transmembrane region" description="Helical" evidence="6">
    <location>
        <begin position="385"/>
        <end position="408"/>
    </location>
</feature>
<feature type="transmembrane region" description="Helical" evidence="6">
    <location>
        <begin position="857"/>
        <end position="876"/>
    </location>
</feature>
<proteinExistence type="predicted"/>
<accession>A0AAE3M2I5</accession>
<feature type="transmembrane region" description="Helical" evidence="6">
    <location>
        <begin position="710"/>
        <end position="729"/>
    </location>
</feature>
<sequence length="1278" mass="145384">MHKFFSLIYSGLANRGRWMFSSILVLIGLLSYFIYQVKLEEDITSLIPMDDRISEMSQTFANSKFADQLIFTVSLKDTNTVDERKLIQVVDSLSDFLMQDTALVKEIRNTVDEAATAKVYDFFYKNLPIYMTDADYAYLDTIVSAEHLNTLMKKNYRSIIAPTGFGTGKYILKDPLSLVPRFLKKLESFQLDKNFGLYKSHIFTKDRKHTLAFLDPKYSSKNTKQNRLLIKKIDQYLTSAIPDDVHVEYYGGTAVAVANANRVQKDIITTISIAVVLLLLLFVAVFKNIKVLAYLFLPVVLGVGISIVLLSFMYSTISAIALGVGAILIGISIDFSLHYFSHVRYGHSAKSIIKDISDPVIMSSLTTASAFLCLNVVNSQALNQLGLFAGISVLASSVLVLILLPLLFRKKVKAQPKQHNTIIDKFAGYDFHKNKYWISGVIVLTIVFSLLGRDITFDADIANLNYLPKELSKAETNLKSISSAAASAIYVVTDDASLNGALEKLEQHAALFNSLEEKGIIASLSGVNSLLVSESKQKAKIEKWNQFWEKKGLDSAINTIDEAGANNHFKTGAFKSFFHVLKKQYASISDHDIALIRKLFLSNLISEHDAKVSLVTICKVDQSQKDAFFSALNGEKDLLVLDKQFFTNQFFELLRDDFNKLINYSMLVVFLIVLIFWGRFELALITFIPIALSWQWTLGLMGLFNVDFNIFNIIICTFIFGLGIDYSIFVMQGLMNNYKYGGRSILPYKVSIILSVSTTLIGVGVLIFAKHPALKSIALVTIFGIFSVIIITFTILPFLFNWLTHTKNKKRQFPIILLDIVVSFVSFAVFLAGVIFLSVLVLLFKYTPFFSDGKKRVIHYLLFLNCKLVVGINFLFKKEYIDKYKLNLDKPAVLVCNHQSHLDIALILLMSPKIFVLTNEWVWKNPFYGLIIRYIDFYPIYTGIDQGYEKIKAKVEKGYSVLIFPEGTRTKDGNILRFHQGAFSLADYLGLDILPILLHGAYNCMPKTEFFLRAGHVTLKFSDRIKVEPVNIEKGITYRPQAKKLTAFYREQYALLRKEKETVDFFARKLINQYVFKGPVLEWYLRVKISLEKNYRFYDELLPKKGKIVDVGCGYGFLSNMLSYTAESREIVGWDYDSEKIAVAKEVARDSKQVSFAEKDIVTQDFEPADVFVFNDVLHYFSQEHQLAVLNKAYHHLNDGGSIVIRDADTELEERTKFTQLTEFFSIKLLGFNKMEYELSFFSSKSIEQFAKDHQMHFTKVDNAKYTSNLTYILKKAE</sequence>
<feature type="transmembrane region" description="Helical" evidence="6">
    <location>
        <begin position="436"/>
        <end position="452"/>
    </location>
</feature>
<keyword evidence="8" id="KW-0012">Acyltransferase</keyword>
<keyword evidence="2" id="KW-1003">Cell membrane</keyword>
<evidence type="ECO:0000256" key="2">
    <source>
        <dbReference type="ARBA" id="ARBA00022475"/>
    </source>
</evidence>
<dbReference type="AlphaFoldDB" id="A0AAE3M2I5"/>
<evidence type="ECO:0000313" key="8">
    <source>
        <dbReference type="EMBL" id="MCW3785560.1"/>
    </source>
</evidence>
<evidence type="ECO:0000256" key="5">
    <source>
        <dbReference type="ARBA" id="ARBA00023136"/>
    </source>
</evidence>
<feature type="domain" description="Phospholipid/glycerol acyltransferase" evidence="7">
    <location>
        <begin position="892"/>
        <end position="1001"/>
    </location>
</feature>
<dbReference type="Gene3D" id="1.20.1640.10">
    <property type="entry name" value="Multidrug efflux transporter AcrB transmembrane domain"/>
    <property type="match status" value="2"/>
</dbReference>
<dbReference type="Pfam" id="PF03176">
    <property type="entry name" value="MMPL"/>
    <property type="match status" value="1"/>
</dbReference>
<organism evidence="8 9">
    <name type="scientific">Plebeiibacterium sediminum</name>
    <dbReference type="NCBI Taxonomy" id="2992112"/>
    <lineage>
        <taxon>Bacteria</taxon>
        <taxon>Pseudomonadati</taxon>
        <taxon>Bacteroidota</taxon>
        <taxon>Bacteroidia</taxon>
        <taxon>Marinilabiliales</taxon>
        <taxon>Marinilabiliaceae</taxon>
        <taxon>Plebeiibacterium</taxon>
    </lineage>
</organism>
<feature type="transmembrane region" description="Helical" evidence="6">
    <location>
        <begin position="360"/>
        <end position="379"/>
    </location>
</feature>
<dbReference type="Pfam" id="PF01553">
    <property type="entry name" value="Acyltransferase"/>
    <property type="match status" value="1"/>
</dbReference>
<feature type="transmembrane region" description="Helical" evidence="6">
    <location>
        <begin position="320"/>
        <end position="340"/>
    </location>
</feature>
<keyword evidence="5 6" id="KW-0472">Membrane</keyword>
<protein>
    <submittedName>
        <fullName evidence="8">1-acyl-sn-glycerol-3-phosphate acyltransferase</fullName>
    </submittedName>
</protein>
<dbReference type="Gene3D" id="3.40.50.150">
    <property type="entry name" value="Vaccinia Virus protein VP39"/>
    <property type="match status" value="1"/>
</dbReference>
<dbReference type="Pfam" id="PF13847">
    <property type="entry name" value="Methyltransf_31"/>
    <property type="match status" value="1"/>
</dbReference>
<dbReference type="InterPro" id="IPR025714">
    <property type="entry name" value="Methyltranfer_dom"/>
</dbReference>